<dbReference type="InterPro" id="IPR039058">
    <property type="entry name" value="Yippee_fam"/>
</dbReference>
<sequence>MDSLYGLPMSRILPRKRSMPNLTGESSRPRGTLACKKCQTRIASKRSVLSWSFRGNLGKAALFTKVANVTLHKPTVLLMDSGAHTVQEFSCMRCATILGWTIVRAHEWPEKWKEGYSVLELGLLDEIDGPSPTPSIVVQQVATPQEEVAEPKVAAFQAYLQVASALSKGRRRVSSEMERARPSGPRAITPTPGTPPRQSMLRVQ</sequence>
<evidence type="ECO:0000313" key="7">
    <source>
        <dbReference type="Proteomes" id="UP000813824"/>
    </source>
</evidence>
<dbReference type="InterPro" id="IPR034751">
    <property type="entry name" value="Yippee"/>
</dbReference>
<evidence type="ECO:0000256" key="2">
    <source>
        <dbReference type="ARBA" id="ARBA00022723"/>
    </source>
</evidence>
<dbReference type="InterPro" id="IPR004910">
    <property type="entry name" value="Yippee/Mis18/Cereblon"/>
</dbReference>
<comment type="caution">
    <text evidence="6">The sequence shown here is derived from an EMBL/GenBank/DDBJ whole genome shotgun (WGS) entry which is preliminary data.</text>
</comment>
<keyword evidence="3" id="KW-0862">Zinc</keyword>
<dbReference type="AlphaFoldDB" id="A0A8K0XLF8"/>
<evidence type="ECO:0000256" key="3">
    <source>
        <dbReference type="ARBA" id="ARBA00022833"/>
    </source>
</evidence>
<dbReference type="Pfam" id="PF03226">
    <property type="entry name" value="Yippee-Mis18"/>
    <property type="match status" value="1"/>
</dbReference>
<evidence type="ECO:0000313" key="6">
    <source>
        <dbReference type="EMBL" id="KAH8089894.1"/>
    </source>
</evidence>
<keyword evidence="7" id="KW-1185">Reference proteome</keyword>
<dbReference type="EMBL" id="JAEVFJ010000038">
    <property type="protein sequence ID" value="KAH8089894.1"/>
    <property type="molecule type" value="Genomic_DNA"/>
</dbReference>
<name>A0A8K0XLF8_9AGAR</name>
<accession>A0A8K0XLF8</accession>
<dbReference type="PANTHER" id="PTHR13848">
    <property type="entry name" value="PROTEIN YIPPEE-LIKE CG15309-RELATED"/>
    <property type="match status" value="1"/>
</dbReference>
<reference evidence="6" key="1">
    <citation type="journal article" date="2021" name="New Phytol.">
        <title>Evolutionary innovations through gain and loss of genes in the ectomycorrhizal Boletales.</title>
        <authorList>
            <person name="Wu G."/>
            <person name="Miyauchi S."/>
            <person name="Morin E."/>
            <person name="Kuo A."/>
            <person name="Drula E."/>
            <person name="Varga T."/>
            <person name="Kohler A."/>
            <person name="Feng B."/>
            <person name="Cao Y."/>
            <person name="Lipzen A."/>
            <person name="Daum C."/>
            <person name="Hundley H."/>
            <person name="Pangilinan J."/>
            <person name="Johnson J."/>
            <person name="Barry K."/>
            <person name="LaButti K."/>
            <person name="Ng V."/>
            <person name="Ahrendt S."/>
            <person name="Min B."/>
            <person name="Choi I.G."/>
            <person name="Park H."/>
            <person name="Plett J.M."/>
            <person name="Magnuson J."/>
            <person name="Spatafora J.W."/>
            <person name="Nagy L.G."/>
            <person name="Henrissat B."/>
            <person name="Grigoriev I.V."/>
            <person name="Yang Z.L."/>
            <person name="Xu J."/>
            <person name="Martin F.M."/>
        </authorList>
    </citation>
    <scope>NUCLEOTIDE SEQUENCE</scope>
    <source>
        <strain evidence="6">KKN 215</strain>
    </source>
</reference>
<organism evidence="6 7">
    <name type="scientific">Cristinia sonorae</name>
    <dbReference type="NCBI Taxonomy" id="1940300"/>
    <lineage>
        <taxon>Eukaryota</taxon>
        <taxon>Fungi</taxon>
        <taxon>Dikarya</taxon>
        <taxon>Basidiomycota</taxon>
        <taxon>Agaricomycotina</taxon>
        <taxon>Agaricomycetes</taxon>
        <taxon>Agaricomycetidae</taxon>
        <taxon>Agaricales</taxon>
        <taxon>Pleurotineae</taxon>
        <taxon>Stephanosporaceae</taxon>
        <taxon>Cristinia</taxon>
    </lineage>
</organism>
<protein>
    <recommendedName>
        <fullName evidence="5">Yippee domain-containing protein</fullName>
    </recommendedName>
</protein>
<evidence type="ECO:0000256" key="1">
    <source>
        <dbReference type="ARBA" id="ARBA00005613"/>
    </source>
</evidence>
<comment type="similarity">
    <text evidence="1">Belongs to the yippee family.</text>
</comment>
<dbReference type="GO" id="GO:0046872">
    <property type="term" value="F:metal ion binding"/>
    <property type="evidence" value="ECO:0007669"/>
    <property type="project" value="UniProtKB-KW"/>
</dbReference>
<evidence type="ECO:0000259" key="5">
    <source>
        <dbReference type="PROSITE" id="PS51792"/>
    </source>
</evidence>
<dbReference type="OrthoDB" id="6407410at2759"/>
<dbReference type="Proteomes" id="UP000813824">
    <property type="component" value="Unassembled WGS sequence"/>
</dbReference>
<proteinExistence type="inferred from homology"/>
<dbReference type="PROSITE" id="PS51792">
    <property type="entry name" value="YIPPEE"/>
    <property type="match status" value="1"/>
</dbReference>
<feature type="region of interest" description="Disordered" evidence="4">
    <location>
        <begin position="171"/>
        <end position="204"/>
    </location>
</feature>
<keyword evidence="2" id="KW-0479">Metal-binding</keyword>
<gene>
    <name evidence="6" type="ORF">BXZ70DRAFT_954360</name>
</gene>
<feature type="domain" description="Yippee" evidence="5">
    <location>
        <begin position="31"/>
        <end position="128"/>
    </location>
</feature>
<evidence type="ECO:0000256" key="4">
    <source>
        <dbReference type="SAM" id="MobiDB-lite"/>
    </source>
</evidence>